<keyword evidence="7" id="KW-1185">Reference proteome</keyword>
<comment type="caution">
    <text evidence="6">The sequence shown here is derived from an EMBL/GenBank/DDBJ whole genome shotgun (WGS) entry which is preliminary data.</text>
</comment>
<dbReference type="Proteomes" id="UP000438699">
    <property type="component" value="Unassembled WGS sequence"/>
</dbReference>
<evidence type="ECO:0000256" key="4">
    <source>
        <dbReference type="ARBA" id="ARBA00022825"/>
    </source>
</evidence>
<dbReference type="SUPFAM" id="SSF52096">
    <property type="entry name" value="ClpP/crotonase"/>
    <property type="match status" value="1"/>
</dbReference>
<dbReference type="PANTHER" id="PTHR42987:SF6">
    <property type="entry name" value="PROTEINASE IV"/>
    <property type="match status" value="1"/>
</dbReference>
<dbReference type="GO" id="GO:0008236">
    <property type="term" value="F:serine-type peptidase activity"/>
    <property type="evidence" value="ECO:0007669"/>
    <property type="project" value="UniProtKB-KW"/>
</dbReference>
<dbReference type="EMBL" id="WAIE01000012">
    <property type="protein sequence ID" value="KAB1437252.1"/>
    <property type="molecule type" value="Genomic_DNA"/>
</dbReference>
<evidence type="ECO:0000256" key="2">
    <source>
        <dbReference type="ARBA" id="ARBA00022670"/>
    </source>
</evidence>
<dbReference type="OrthoDB" id="9764363at2"/>
<dbReference type="InterPro" id="IPR004635">
    <property type="entry name" value="Pept_S49_SppA"/>
</dbReference>
<sequence>MRMRYMILVLILVTAWGCAPKLKLFSSATDPLAEYTLQGEGDAKIVLVNVNGFLQDQPSKGLLRSKPGAVQELVSQLRRAAKDEAVKAVVVKINSPGGTTTASDIIYRELMKHREKTGQAVVALMMDVAASGGYYTALAADTIIAHPTTLTGSVGVIFVRPKVVGLMDKIGVDVEVSKSGEDKDMGSPFSPATEKERKLFQDIIDDMAARFYAVVRERRQPTEQAFATIRTARVFTAAQAKQLGLVDKIGYMDDAFAEARKLAKVDEARVVAYRRDQYPDDNPYNTMSAAEPGKASLLNVEAGHLLPPKAGFYYLWNPGW</sequence>
<feature type="domain" description="Peptidase S49" evidence="5">
    <location>
        <begin position="115"/>
        <end position="265"/>
    </location>
</feature>
<dbReference type="PANTHER" id="PTHR42987">
    <property type="entry name" value="PEPTIDASE S49"/>
    <property type="match status" value="1"/>
</dbReference>
<dbReference type="CDD" id="cd07023">
    <property type="entry name" value="S49_Sppa_N_C"/>
    <property type="match status" value="1"/>
</dbReference>
<dbReference type="InterPro" id="IPR047272">
    <property type="entry name" value="S49_SppA_C"/>
</dbReference>
<evidence type="ECO:0000259" key="5">
    <source>
        <dbReference type="Pfam" id="PF01343"/>
    </source>
</evidence>
<accession>A0A6N6MWF1</accession>
<keyword evidence="4" id="KW-0720">Serine protease</keyword>
<comment type="similarity">
    <text evidence="1">Belongs to the peptidase S49 family.</text>
</comment>
<dbReference type="InterPro" id="IPR029045">
    <property type="entry name" value="ClpP/crotonase-like_dom_sf"/>
</dbReference>
<dbReference type="NCBIfam" id="TIGR00706">
    <property type="entry name" value="SppA_dom"/>
    <property type="match status" value="1"/>
</dbReference>
<dbReference type="GO" id="GO:0006508">
    <property type="term" value="P:proteolysis"/>
    <property type="evidence" value="ECO:0007669"/>
    <property type="project" value="UniProtKB-KW"/>
</dbReference>
<dbReference type="Pfam" id="PF01343">
    <property type="entry name" value="Peptidase_S49"/>
    <property type="match status" value="1"/>
</dbReference>
<evidence type="ECO:0000313" key="7">
    <source>
        <dbReference type="Proteomes" id="UP000438699"/>
    </source>
</evidence>
<dbReference type="InterPro" id="IPR002142">
    <property type="entry name" value="Peptidase_S49"/>
</dbReference>
<keyword evidence="3" id="KW-0378">Hydrolase</keyword>
<evidence type="ECO:0000256" key="3">
    <source>
        <dbReference type="ARBA" id="ARBA00022801"/>
    </source>
</evidence>
<protein>
    <submittedName>
        <fullName evidence="6">Signal peptide peptidase SppA</fullName>
    </submittedName>
</protein>
<dbReference type="AlphaFoldDB" id="A0A6N6MWF1"/>
<name>A0A6N6MWF1_9BACT</name>
<dbReference type="Gene3D" id="3.90.226.10">
    <property type="entry name" value="2-enoyl-CoA Hydratase, Chain A, domain 1"/>
    <property type="match status" value="1"/>
</dbReference>
<evidence type="ECO:0000256" key="1">
    <source>
        <dbReference type="ARBA" id="ARBA00008683"/>
    </source>
</evidence>
<organism evidence="6 7">
    <name type="scientific">Pseudodesulfovibrio senegalensis</name>
    <dbReference type="NCBI Taxonomy" id="1721087"/>
    <lineage>
        <taxon>Bacteria</taxon>
        <taxon>Pseudomonadati</taxon>
        <taxon>Thermodesulfobacteriota</taxon>
        <taxon>Desulfovibrionia</taxon>
        <taxon>Desulfovibrionales</taxon>
        <taxon>Desulfovibrionaceae</taxon>
    </lineage>
</organism>
<evidence type="ECO:0000313" key="6">
    <source>
        <dbReference type="EMBL" id="KAB1437252.1"/>
    </source>
</evidence>
<keyword evidence="2" id="KW-0645">Protease</keyword>
<gene>
    <name evidence="6" type="primary">sppA</name>
    <name evidence="6" type="ORF">F8A88_15530</name>
</gene>
<reference evidence="6 7" key="1">
    <citation type="journal article" date="2017" name="Int. J. Syst. Evol. Microbiol.">
        <title>Desulfovibrio senegalensis sp. nov., a mesophilic sulfate reducer isolated from marine sediment.</title>
        <authorList>
            <person name="Thioye A."/>
            <person name="Gam Z.B.A."/>
            <person name="Mbengue M."/>
            <person name="Cayol J.L."/>
            <person name="Joseph-Bartoli M."/>
            <person name="Toure-Kane C."/>
            <person name="Labat M."/>
        </authorList>
    </citation>
    <scope>NUCLEOTIDE SEQUENCE [LARGE SCALE GENOMIC DNA]</scope>
    <source>
        <strain evidence="6 7">DSM 101509</strain>
    </source>
</reference>
<dbReference type="Gene3D" id="6.20.330.10">
    <property type="match status" value="1"/>
</dbReference>
<proteinExistence type="inferred from homology"/>